<evidence type="ECO:0000313" key="2">
    <source>
        <dbReference type="Proteomes" id="UP000198518"/>
    </source>
</evidence>
<protein>
    <submittedName>
        <fullName evidence="1">Uncharacterized protein</fullName>
    </submittedName>
</protein>
<accession>A0A1I0MLC7</accession>
<dbReference type="RefSeq" id="WP_089667256.1">
    <property type="nucleotide sequence ID" value="NZ_FOJA01000001.1"/>
</dbReference>
<dbReference type="AlphaFoldDB" id="A0A1I0MLC7"/>
<gene>
    <name evidence="1" type="ORF">SAMN04487945_0168</name>
</gene>
<dbReference type="STRING" id="355548.SAMN04487945_0168"/>
<keyword evidence="2" id="KW-1185">Reference proteome</keyword>
<dbReference type="Proteomes" id="UP000198518">
    <property type="component" value="Unassembled WGS sequence"/>
</dbReference>
<dbReference type="OrthoDB" id="350675at2157"/>
<sequence length="438" mass="47574">MTRHTRRTALATGASTLAVLAGCGSISETSGERGDDLPEYDTATLAAAVDEREYEQPETYPGPVPQSLVDTHRSRTRELLDTVPRDPAVPNGAVSERLHRLREQTADRLPEDGARRRGLEHVDEWRHARSDAAEVAFAYLAAVGDFDRGDLTERRLDVRDDYREAGARWSYHGKDTVDALAVAKRWETALTNAGWALTPDASFPREARAAPFDAGEIAARVEAASGRLDTASGLHAAHYEDGMTDYWTTVSTAGEQLLDAAESTMAQSAQFLVRDDDATDIFERDIVNTPIYDLFRWGDTMATTNRQTAEKAARRGDYAVAAVLAGRSIVATLALSRAVDAVENGDHGVPPDVDAVLARRNAAIDAVRDARSLEPQPLAPLLSTAVHGLQFLDRRLTADPNARDIVQTVGRYAFAEYAAEVLPAVVDRVASELGVDGE</sequence>
<organism evidence="1 2">
    <name type="scientific">Halobacterium jilantaiense</name>
    <dbReference type="NCBI Taxonomy" id="355548"/>
    <lineage>
        <taxon>Archaea</taxon>
        <taxon>Methanobacteriati</taxon>
        <taxon>Methanobacteriota</taxon>
        <taxon>Stenosarchaea group</taxon>
        <taxon>Halobacteria</taxon>
        <taxon>Halobacteriales</taxon>
        <taxon>Halobacteriaceae</taxon>
        <taxon>Halobacterium</taxon>
    </lineage>
</organism>
<dbReference type="PROSITE" id="PS51257">
    <property type="entry name" value="PROKAR_LIPOPROTEIN"/>
    <property type="match status" value="1"/>
</dbReference>
<reference evidence="1 2" key="1">
    <citation type="submission" date="2016-10" db="EMBL/GenBank/DDBJ databases">
        <authorList>
            <person name="de Groot N.N."/>
        </authorList>
    </citation>
    <scope>NUCLEOTIDE SEQUENCE [LARGE SCALE GENOMIC DNA]</scope>
    <source>
        <strain evidence="1 2">CGMCC 1.5337</strain>
    </source>
</reference>
<proteinExistence type="predicted"/>
<evidence type="ECO:0000313" key="1">
    <source>
        <dbReference type="EMBL" id="SEV89112.1"/>
    </source>
</evidence>
<name>A0A1I0MLC7_9EURY</name>
<dbReference type="EMBL" id="FOJA01000001">
    <property type="protein sequence ID" value="SEV89112.1"/>
    <property type="molecule type" value="Genomic_DNA"/>
</dbReference>